<dbReference type="Proteomes" id="UP000823775">
    <property type="component" value="Unassembled WGS sequence"/>
</dbReference>
<evidence type="ECO:0000313" key="1">
    <source>
        <dbReference type="EMBL" id="MCD7454297.1"/>
    </source>
</evidence>
<feature type="non-terminal residue" evidence="1">
    <location>
        <position position="1"/>
    </location>
</feature>
<keyword evidence="2" id="KW-1185">Reference proteome</keyword>
<feature type="non-terminal residue" evidence="1">
    <location>
        <position position="75"/>
    </location>
</feature>
<proteinExistence type="predicted"/>
<protein>
    <submittedName>
        <fullName evidence="1">Uncharacterized protein</fullName>
    </submittedName>
</protein>
<gene>
    <name evidence="1" type="ORF">HAX54_024261</name>
</gene>
<evidence type="ECO:0000313" key="2">
    <source>
        <dbReference type="Proteomes" id="UP000823775"/>
    </source>
</evidence>
<sequence>VDDRSSQVKHRLKRRSRYKALGHYLDPLFTSVSRLKMRNLGVAPNECCVPILMYSTDDSLVSASLHLHFVSAPDA</sequence>
<accession>A0ABS8S6B2</accession>
<name>A0ABS8S6B2_DATST</name>
<comment type="caution">
    <text evidence="1">The sequence shown here is derived from an EMBL/GenBank/DDBJ whole genome shotgun (WGS) entry which is preliminary data.</text>
</comment>
<organism evidence="1 2">
    <name type="scientific">Datura stramonium</name>
    <name type="common">Jimsonweed</name>
    <name type="synonym">Common thornapple</name>
    <dbReference type="NCBI Taxonomy" id="4076"/>
    <lineage>
        <taxon>Eukaryota</taxon>
        <taxon>Viridiplantae</taxon>
        <taxon>Streptophyta</taxon>
        <taxon>Embryophyta</taxon>
        <taxon>Tracheophyta</taxon>
        <taxon>Spermatophyta</taxon>
        <taxon>Magnoliopsida</taxon>
        <taxon>eudicotyledons</taxon>
        <taxon>Gunneridae</taxon>
        <taxon>Pentapetalae</taxon>
        <taxon>asterids</taxon>
        <taxon>lamiids</taxon>
        <taxon>Solanales</taxon>
        <taxon>Solanaceae</taxon>
        <taxon>Solanoideae</taxon>
        <taxon>Datureae</taxon>
        <taxon>Datura</taxon>
    </lineage>
</organism>
<reference evidence="1 2" key="1">
    <citation type="journal article" date="2021" name="BMC Genomics">
        <title>Datura genome reveals duplications of psychoactive alkaloid biosynthetic genes and high mutation rate following tissue culture.</title>
        <authorList>
            <person name="Rajewski A."/>
            <person name="Carter-House D."/>
            <person name="Stajich J."/>
            <person name="Litt A."/>
        </authorList>
    </citation>
    <scope>NUCLEOTIDE SEQUENCE [LARGE SCALE GENOMIC DNA]</scope>
    <source>
        <strain evidence="1">AR-01</strain>
    </source>
</reference>
<dbReference type="EMBL" id="JACEIK010000296">
    <property type="protein sequence ID" value="MCD7454297.1"/>
    <property type="molecule type" value="Genomic_DNA"/>
</dbReference>